<name>A0AAV4DWR1_9GAST</name>
<keyword evidence="2" id="KW-1185">Reference proteome</keyword>
<gene>
    <name evidence="1" type="ORF">PoB_007484600</name>
</gene>
<evidence type="ECO:0000313" key="2">
    <source>
        <dbReference type="Proteomes" id="UP000735302"/>
    </source>
</evidence>
<accession>A0AAV4DWR1</accession>
<evidence type="ECO:0000313" key="1">
    <source>
        <dbReference type="EMBL" id="GFO48341.1"/>
    </source>
</evidence>
<sequence>MAHMGLDALDPVTTTVQEILTPATISVENVTWDVIQGSMACPVKTFVMMARMGLNAPNPVTTIVQEIRTPATISVENVTWDVIQDSMACPVKTVLSLIF</sequence>
<dbReference type="AlphaFoldDB" id="A0AAV4DWR1"/>
<reference evidence="1 2" key="1">
    <citation type="journal article" date="2021" name="Elife">
        <title>Chloroplast acquisition without the gene transfer in kleptoplastic sea slugs, Plakobranchus ocellatus.</title>
        <authorList>
            <person name="Maeda T."/>
            <person name="Takahashi S."/>
            <person name="Yoshida T."/>
            <person name="Shimamura S."/>
            <person name="Takaki Y."/>
            <person name="Nagai Y."/>
            <person name="Toyoda A."/>
            <person name="Suzuki Y."/>
            <person name="Arimoto A."/>
            <person name="Ishii H."/>
            <person name="Satoh N."/>
            <person name="Nishiyama T."/>
            <person name="Hasebe M."/>
            <person name="Maruyama T."/>
            <person name="Minagawa J."/>
            <person name="Obokata J."/>
            <person name="Shigenobu S."/>
        </authorList>
    </citation>
    <scope>NUCLEOTIDE SEQUENCE [LARGE SCALE GENOMIC DNA]</scope>
</reference>
<proteinExistence type="predicted"/>
<dbReference type="Proteomes" id="UP000735302">
    <property type="component" value="Unassembled WGS sequence"/>
</dbReference>
<dbReference type="EMBL" id="BLXT01008388">
    <property type="protein sequence ID" value="GFO48341.1"/>
    <property type="molecule type" value="Genomic_DNA"/>
</dbReference>
<protein>
    <submittedName>
        <fullName evidence="1">Uncharacterized protein</fullName>
    </submittedName>
</protein>
<comment type="caution">
    <text evidence="1">The sequence shown here is derived from an EMBL/GenBank/DDBJ whole genome shotgun (WGS) entry which is preliminary data.</text>
</comment>
<organism evidence="1 2">
    <name type="scientific">Plakobranchus ocellatus</name>
    <dbReference type="NCBI Taxonomy" id="259542"/>
    <lineage>
        <taxon>Eukaryota</taxon>
        <taxon>Metazoa</taxon>
        <taxon>Spiralia</taxon>
        <taxon>Lophotrochozoa</taxon>
        <taxon>Mollusca</taxon>
        <taxon>Gastropoda</taxon>
        <taxon>Heterobranchia</taxon>
        <taxon>Euthyneura</taxon>
        <taxon>Panpulmonata</taxon>
        <taxon>Sacoglossa</taxon>
        <taxon>Placobranchoidea</taxon>
        <taxon>Plakobranchidae</taxon>
        <taxon>Plakobranchus</taxon>
    </lineage>
</organism>